<evidence type="ECO:0008006" key="5">
    <source>
        <dbReference type="Google" id="ProtNLM"/>
    </source>
</evidence>
<name>A0A0B7GVX9_TREPH</name>
<dbReference type="GeneID" id="57752897"/>
<dbReference type="AlphaFoldDB" id="A0A0B7GVX9"/>
<reference evidence="1" key="2">
    <citation type="submission" date="2015-01" db="EMBL/GenBank/DDBJ databases">
        <authorList>
            <person name="Xiang T."/>
            <person name="Song Y."/>
            <person name="Huang L."/>
            <person name="Wang B."/>
            <person name="Wu P."/>
        </authorList>
    </citation>
    <scope>NUCLEOTIDE SEQUENCE [LARGE SCALE GENOMIC DNA]</scope>
    <source>
        <strain evidence="1">V1</strain>
    </source>
</reference>
<evidence type="ECO:0000313" key="3">
    <source>
        <dbReference type="Proteomes" id="UP000042527"/>
    </source>
</evidence>
<evidence type="ECO:0000313" key="1">
    <source>
        <dbReference type="EMBL" id="CEM62653.1"/>
    </source>
</evidence>
<accession>A0A0B7GVX9</accession>
<dbReference type="PROSITE" id="PS51257">
    <property type="entry name" value="PROKAR_LIPOPROTEIN"/>
    <property type="match status" value="1"/>
</dbReference>
<evidence type="ECO:0000313" key="4">
    <source>
        <dbReference type="Proteomes" id="UP000323594"/>
    </source>
</evidence>
<dbReference type="OrthoDB" id="360877at2"/>
<dbReference type="EMBL" id="CP042817">
    <property type="protein sequence ID" value="QEJ98025.1"/>
    <property type="molecule type" value="Genomic_DNA"/>
</dbReference>
<dbReference type="RefSeq" id="WP_002695603.1">
    <property type="nucleotide sequence ID" value="NZ_CDNC01000034.1"/>
</dbReference>
<reference evidence="2 4" key="3">
    <citation type="submission" date="2019-08" db="EMBL/GenBank/DDBJ databases">
        <authorList>
            <person name="Kuhnert P."/>
        </authorList>
    </citation>
    <scope>NUCLEOTIDE SEQUENCE [LARGE SCALE GENOMIC DNA]</scope>
    <source>
        <strain evidence="2 4">B36.5</strain>
    </source>
</reference>
<reference evidence="3" key="1">
    <citation type="submission" date="2015-01" db="EMBL/GenBank/DDBJ databases">
        <authorList>
            <person name="Manzoor Shahid"/>
            <person name="Zubair Saima"/>
        </authorList>
    </citation>
    <scope>NUCLEOTIDE SEQUENCE [LARGE SCALE GENOMIC DNA]</scope>
    <source>
        <strain evidence="3">V1</strain>
    </source>
</reference>
<evidence type="ECO:0000313" key="2">
    <source>
        <dbReference type="EMBL" id="QEJ98025.1"/>
    </source>
</evidence>
<dbReference type="EMBL" id="CDNC01000034">
    <property type="protein sequence ID" value="CEM62653.1"/>
    <property type="molecule type" value="Genomic_DNA"/>
</dbReference>
<keyword evidence="3" id="KW-1185">Reference proteome</keyword>
<proteinExistence type="predicted"/>
<protein>
    <recommendedName>
        <fullName evidence="5">SH3 domain-containing protein</fullName>
    </recommendedName>
</protein>
<organism evidence="1 3">
    <name type="scientific">Treponema phagedenis</name>
    <dbReference type="NCBI Taxonomy" id="162"/>
    <lineage>
        <taxon>Bacteria</taxon>
        <taxon>Pseudomonadati</taxon>
        <taxon>Spirochaetota</taxon>
        <taxon>Spirochaetia</taxon>
        <taxon>Spirochaetales</taxon>
        <taxon>Treponemataceae</taxon>
        <taxon>Treponema</taxon>
    </lineage>
</organism>
<dbReference type="Proteomes" id="UP000323594">
    <property type="component" value="Chromosome"/>
</dbReference>
<gene>
    <name evidence="2" type="ORF">FUT82_08465</name>
    <name evidence="1" type="ORF">TPHV1_40156</name>
</gene>
<sequence>MKQTVIFCLCLCLLSVSCKKESEFKDIRLPADTAMNDANNFAVIVETYVSFRDKPGDFGITIAHARRKDVFPVKGLDIITKDNNQILWVDLGEGWVPRSCVQLYSSEAKAITASKNLK</sequence>
<dbReference type="Proteomes" id="UP000042527">
    <property type="component" value="Unassembled WGS sequence"/>
</dbReference>